<evidence type="ECO:0000256" key="1">
    <source>
        <dbReference type="SAM" id="MobiDB-lite"/>
    </source>
</evidence>
<sequence>MNDEFRRQALQQQVKGKFRGKQTLPSRTKPIYPDGAERELQRVSWAYLRLVNEVVKKYMPAIRKAAAAERERNRRQDDAGDLMLAIQKAFRSMSEELERKTDGFGLRKKLEDLANLTRKLSIQEWKRTVKETLGLDIMDDYYLGEFYRQSLQTWIDENVALIKSIPKDTLSEMQGIVSQGFQTGATLTSIEKEIRNTYHVKRSSAKLLARDQIAKLNGELTKQQQTDAGVEEYIWSDSGDGRVRESHHALNGKRFRWDDPPVVTPPGKPVRRCHPGQDYQCRCVALPVFDISTVDIPASGRTKGGG</sequence>
<dbReference type="Proteomes" id="UP000434475">
    <property type="component" value="Unassembled WGS sequence"/>
</dbReference>
<feature type="region of interest" description="Disordered" evidence="1">
    <location>
        <begin position="12"/>
        <end position="33"/>
    </location>
</feature>
<reference evidence="3 4" key="1">
    <citation type="journal article" date="2019" name="Nat. Med.">
        <title>A library of human gut bacterial isolates paired with longitudinal multiomics data enables mechanistic microbiome research.</title>
        <authorList>
            <person name="Poyet M."/>
            <person name="Groussin M."/>
            <person name="Gibbons S.M."/>
            <person name="Avila-Pacheco J."/>
            <person name="Jiang X."/>
            <person name="Kearney S.M."/>
            <person name="Perrotta A.R."/>
            <person name="Berdy B."/>
            <person name="Zhao S."/>
            <person name="Lieberman T.D."/>
            <person name="Swanson P.K."/>
            <person name="Smith M."/>
            <person name="Roesemann S."/>
            <person name="Alexander J.E."/>
            <person name="Rich S.A."/>
            <person name="Livny J."/>
            <person name="Vlamakis H."/>
            <person name="Clish C."/>
            <person name="Bullock K."/>
            <person name="Deik A."/>
            <person name="Scott J."/>
            <person name="Pierce K.A."/>
            <person name="Xavier R.J."/>
            <person name="Alm E.J."/>
        </authorList>
    </citation>
    <scope>NUCLEOTIDE SEQUENCE [LARGE SCALE GENOMIC DNA]</scope>
    <source>
        <strain evidence="3 4">BIOML-A2</strain>
    </source>
</reference>
<dbReference type="EMBL" id="WKPR01000004">
    <property type="protein sequence ID" value="MSB19042.1"/>
    <property type="molecule type" value="Genomic_DNA"/>
</dbReference>
<evidence type="ECO:0000259" key="2">
    <source>
        <dbReference type="Pfam" id="PF04233"/>
    </source>
</evidence>
<comment type="caution">
    <text evidence="3">The sequence shown here is derived from an EMBL/GenBank/DDBJ whole genome shotgun (WGS) entry which is preliminary data.</text>
</comment>
<dbReference type="RefSeq" id="WP_172697404.1">
    <property type="nucleotide sequence ID" value="NZ_JADMVC010000001.1"/>
</dbReference>
<dbReference type="Pfam" id="PF04233">
    <property type="entry name" value="Phage_Mu_F"/>
    <property type="match status" value="1"/>
</dbReference>
<protein>
    <submittedName>
        <fullName evidence="3">Phage head morphogenesis protein</fullName>
    </submittedName>
</protein>
<name>A0A6I2R6Z5_FLAPL</name>
<dbReference type="InterPro" id="IPR006528">
    <property type="entry name" value="Phage_head_morphogenesis_dom"/>
</dbReference>
<accession>A0A6I2R6Z5</accession>
<feature type="domain" description="Phage head morphogenesis" evidence="2">
    <location>
        <begin position="176"/>
        <end position="285"/>
    </location>
</feature>
<organism evidence="3 4">
    <name type="scientific">Flavonifractor plautii</name>
    <name type="common">Fusobacterium plautii</name>
    <dbReference type="NCBI Taxonomy" id="292800"/>
    <lineage>
        <taxon>Bacteria</taxon>
        <taxon>Bacillati</taxon>
        <taxon>Bacillota</taxon>
        <taxon>Clostridia</taxon>
        <taxon>Eubacteriales</taxon>
        <taxon>Oscillospiraceae</taxon>
        <taxon>Flavonifractor</taxon>
    </lineage>
</organism>
<dbReference type="AlphaFoldDB" id="A0A6I2R6Z5"/>
<proteinExistence type="predicted"/>
<dbReference type="NCBIfam" id="TIGR01641">
    <property type="entry name" value="phageSPP1_gp7"/>
    <property type="match status" value="1"/>
</dbReference>
<gene>
    <name evidence="3" type="ORF">GKE97_05865</name>
</gene>
<evidence type="ECO:0000313" key="3">
    <source>
        <dbReference type="EMBL" id="MSB19042.1"/>
    </source>
</evidence>
<evidence type="ECO:0000313" key="4">
    <source>
        <dbReference type="Proteomes" id="UP000434475"/>
    </source>
</evidence>